<accession>A0ABP9V2Y4</accession>
<organism evidence="1 2">
    <name type="scientific">Rubritalea halochordaticola</name>
    <dbReference type="NCBI Taxonomy" id="714537"/>
    <lineage>
        <taxon>Bacteria</taxon>
        <taxon>Pseudomonadati</taxon>
        <taxon>Verrucomicrobiota</taxon>
        <taxon>Verrucomicrobiia</taxon>
        <taxon>Verrucomicrobiales</taxon>
        <taxon>Rubritaleaceae</taxon>
        <taxon>Rubritalea</taxon>
    </lineage>
</organism>
<protein>
    <submittedName>
        <fullName evidence="1">Uncharacterized protein</fullName>
    </submittedName>
</protein>
<keyword evidence="2" id="KW-1185">Reference proteome</keyword>
<dbReference type="EMBL" id="BAABRL010000008">
    <property type="protein sequence ID" value="GAA5496375.1"/>
    <property type="molecule type" value="Genomic_DNA"/>
</dbReference>
<dbReference type="Proteomes" id="UP001424741">
    <property type="component" value="Unassembled WGS sequence"/>
</dbReference>
<reference evidence="1 2" key="1">
    <citation type="submission" date="2024-02" db="EMBL/GenBank/DDBJ databases">
        <title>Rubritalea halochordaticola NBRC 107102.</title>
        <authorList>
            <person name="Ichikawa N."/>
            <person name="Katano-Makiyama Y."/>
            <person name="Hidaka K."/>
        </authorList>
    </citation>
    <scope>NUCLEOTIDE SEQUENCE [LARGE SCALE GENOMIC DNA]</scope>
    <source>
        <strain evidence="1 2">NBRC 107102</strain>
    </source>
</reference>
<proteinExistence type="predicted"/>
<evidence type="ECO:0000313" key="2">
    <source>
        <dbReference type="Proteomes" id="UP001424741"/>
    </source>
</evidence>
<evidence type="ECO:0000313" key="1">
    <source>
        <dbReference type="EMBL" id="GAA5496375.1"/>
    </source>
</evidence>
<comment type="caution">
    <text evidence="1">The sequence shown here is derived from an EMBL/GenBank/DDBJ whole genome shotgun (WGS) entry which is preliminary data.</text>
</comment>
<gene>
    <name evidence="1" type="ORF">Rhal01_02558</name>
</gene>
<sequence length="122" mass="13871">MYLLTTAPKPIMHLRTFIVLPFLLGTLTSCTDSTASDTKSDQSDILSQWVGQEVEFHFKERVHFEVHPPEGTMVSRGDFILKAVLIQYDQHAVLVKHGRREYMIPLANIKTVSKITTADQQD</sequence>
<name>A0ABP9V2Y4_9BACT</name>